<comment type="caution">
    <text evidence="4">The sequence shown here is derived from an EMBL/GenBank/DDBJ whole genome shotgun (WGS) entry which is preliminary data.</text>
</comment>
<gene>
    <name evidence="4" type="ORF">I5731_08055</name>
</gene>
<evidence type="ECO:0000259" key="3">
    <source>
        <dbReference type="SMART" id="SM00852"/>
    </source>
</evidence>
<dbReference type="AlphaFoldDB" id="A0A931I1W6"/>
<dbReference type="SUPFAM" id="SSF53218">
    <property type="entry name" value="Molybdenum cofactor biosynthesis proteins"/>
    <property type="match status" value="1"/>
</dbReference>
<dbReference type="InterPro" id="IPR029044">
    <property type="entry name" value="Nucleotide-diphossugar_trans"/>
</dbReference>
<organism evidence="4 5">
    <name type="scientific">Methylobrevis albus</name>
    <dbReference type="NCBI Taxonomy" id="2793297"/>
    <lineage>
        <taxon>Bacteria</taxon>
        <taxon>Pseudomonadati</taxon>
        <taxon>Pseudomonadota</taxon>
        <taxon>Alphaproteobacteria</taxon>
        <taxon>Hyphomicrobiales</taxon>
        <taxon>Pleomorphomonadaceae</taxon>
        <taxon>Methylobrevis</taxon>
    </lineage>
</organism>
<reference evidence="4" key="1">
    <citation type="submission" date="2020-12" db="EMBL/GenBank/DDBJ databases">
        <title>Methylobrevis albus sp. nov., isolated from fresh water lack sediment.</title>
        <authorList>
            <person name="Zou Q."/>
        </authorList>
    </citation>
    <scope>NUCLEOTIDE SEQUENCE</scope>
    <source>
        <strain evidence="4">L22</strain>
    </source>
</reference>
<dbReference type="Pfam" id="PF00994">
    <property type="entry name" value="MoCF_biosynth"/>
    <property type="match status" value="1"/>
</dbReference>
<feature type="compositionally biased region" description="Polar residues" evidence="2">
    <location>
        <begin position="544"/>
        <end position="557"/>
    </location>
</feature>
<dbReference type="CDD" id="cd03522">
    <property type="entry name" value="MoeA_like"/>
    <property type="match status" value="1"/>
</dbReference>
<proteinExistence type="predicted"/>
<dbReference type="Gene3D" id="3.90.550.10">
    <property type="entry name" value="Spore Coat Polysaccharide Biosynthesis Protein SpsA, Chain A"/>
    <property type="match status" value="1"/>
</dbReference>
<dbReference type="GO" id="GO:0016779">
    <property type="term" value="F:nucleotidyltransferase activity"/>
    <property type="evidence" value="ECO:0007669"/>
    <property type="project" value="UniProtKB-ARBA"/>
</dbReference>
<dbReference type="PANTHER" id="PTHR43777:SF1">
    <property type="entry name" value="MOLYBDENUM COFACTOR CYTIDYLYLTRANSFERASE"/>
    <property type="match status" value="1"/>
</dbReference>
<keyword evidence="1" id="KW-0460">Magnesium</keyword>
<evidence type="ECO:0000256" key="1">
    <source>
        <dbReference type="ARBA" id="ARBA00022842"/>
    </source>
</evidence>
<feature type="domain" description="MoaB/Mog" evidence="3">
    <location>
        <begin position="171"/>
        <end position="303"/>
    </location>
</feature>
<evidence type="ECO:0000256" key="2">
    <source>
        <dbReference type="SAM" id="MobiDB-lite"/>
    </source>
</evidence>
<sequence>MKFGTIPVDGAEGAILAHAAVVPDGVLRKGTRLGPAEIERLRAAGTTEIVAAILEAGDVHEDAAAHRLAAALAGPGIMLERAATGRCNLFADVAGLLKVMPEAVAAVNRVDAGITLATRLPDRGVEAGRMVATVKIIPFSVLEDRLAEAIAAATALGPGLAVRPFRALRVAVVSTLLPQLKATTIAKTLGILAKRLQPAGATIVADRRVPHDAEAVGAALADLASAADLLIVYGASAVVDADDVVPAGIRVAGGAVHHFGMPVDPGNLLLVGEVAGRPVVGAPGCARSPAENGFDFVLERLLAGEPVGREELVGMGVGGLLMDIVTRPAPRGGEASAERPGAPMIGAVVLAAGRSSRMGQGTKMLARLGGVPLVRRAAEAALASRAAHVVVVTGHMGAEVAEALAGLPVTIVENPAYGEGLSASLKVGIAALPAACEAAVVLLGDMPDVSAATVDRLIAAYAPMTGALVAVPVHEGRRGNPVLWSRRFFPALSALEGDVGARHLIAAHGEAVVEVASGPEVLLDLDTPEALAAAGGEPAPVENSGENTGENTGENAG</sequence>
<dbReference type="Gene3D" id="3.40.980.10">
    <property type="entry name" value="MoaB/Mog-like domain"/>
    <property type="match status" value="1"/>
</dbReference>
<dbReference type="RefSeq" id="WP_197310846.1">
    <property type="nucleotide sequence ID" value="NZ_JADZLT010000049.1"/>
</dbReference>
<keyword evidence="5" id="KW-1185">Reference proteome</keyword>
<name>A0A931I1W6_9HYPH</name>
<dbReference type="InterPro" id="IPR025877">
    <property type="entry name" value="MobA-like_NTP_Trfase"/>
</dbReference>
<dbReference type="InterPro" id="IPR012184">
    <property type="entry name" value="Bifunc_Mopterin-bd"/>
</dbReference>
<dbReference type="EMBL" id="JADZLT010000049">
    <property type="protein sequence ID" value="MBH0237770.1"/>
    <property type="molecule type" value="Genomic_DNA"/>
</dbReference>
<protein>
    <submittedName>
        <fullName evidence="4">Molybdopterin-binding/glycosyltransferase family 2 protein</fullName>
    </submittedName>
</protein>
<dbReference type="InterPro" id="IPR001453">
    <property type="entry name" value="MoaB/Mog_dom"/>
</dbReference>
<evidence type="ECO:0000313" key="5">
    <source>
        <dbReference type="Proteomes" id="UP000631694"/>
    </source>
</evidence>
<dbReference type="InterPro" id="IPR036425">
    <property type="entry name" value="MoaB/Mog-like_dom_sf"/>
</dbReference>
<dbReference type="PIRSF" id="PIRSF036626">
    <property type="entry name" value="MPTBd_MobAlike"/>
    <property type="match status" value="1"/>
</dbReference>
<dbReference type="Proteomes" id="UP000631694">
    <property type="component" value="Unassembled WGS sequence"/>
</dbReference>
<dbReference type="SMART" id="SM00852">
    <property type="entry name" value="MoCF_biosynth"/>
    <property type="match status" value="1"/>
</dbReference>
<accession>A0A931I1W6</accession>
<evidence type="ECO:0000313" key="4">
    <source>
        <dbReference type="EMBL" id="MBH0237770.1"/>
    </source>
</evidence>
<feature type="region of interest" description="Disordered" evidence="2">
    <location>
        <begin position="532"/>
        <end position="557"/>
    </location>
</feature>
<dbReference type="PANTHER" id="PTHR43777">
    <property type="entry name" value="MOLYBDENUM COFACTOR CYTIDYLYLTRANSFERASE"/>
    <property type="match status" value="1"/>
</dbReference>
<dbReference type="Pfam" id="PF12804">
    <property type="entry name" value="NTP_transf_3"/>
    <property type="match status" value="1"/>
</dbReference>
<dbReference type="CDD" id="cd04182">
    <property type="entry name" value="GT_2_like_f"/>
    <property type="match status" value="1"/>
</dbReference>
<dbReference type="SUPFAM" id="SSF53448">
    <property type="entry name" value="Nucleotide-diphospho-sugar transferases"/>
    <property type="match status" value="1"/>
</dbReference>